<gene>
    <name evidence="1" type="ORF">UA08_01597</name>
</gene>
<reference evidence="1 2" key="1">
    <citation type="submission" date="2015-06" db="EMBL/GenBank/DDBJ databases">
        <title>Talaromyces atroroseus IBT 11181 draft genome.</title>
        <authorList>
            <person name="Rasmussen K.B."/>
            <person name="Rasmussen S."/>
            <person name="Petersen B."/>
            <person name="Sicheritz-Ponten T."/>
            <person name="Mortensen U.H."/>
            <person name="Thrane U."/>
        </authorList>
    </citation>
    <scope>NUCLEOTIDE SEQUENCE [LARGE SCALE GENOMIC DNA]</scope>
    <source>
        <strain evidence="1 2">IBT 11181</strain>
    </source>
</reference>
<protein>
    <submittedName>
        <fullName evidence="1">Uncharacterized protein</fullName>
    </submittedName>
</protein>
<dbReference type="EMBL" id="LFMY01000002">
    <property type="protein sequence ID" value="OKL63255.1"/>
    <property type="molecule type" value="Genomic_DNA"/>
</dbReference>
<evidence type="ECO:0000313" key="2">
    <source>
        <dbReference type="Proteomes" id="UP000214365"/>
    </source>
</evidence>
<dbReference type="RefSeq" id="XP_020123376.1">
    <property type="nucleotide sequence ID" value="XM_020261278.1"/>
</dbReference>
<name>A0A1Q5QBE0_TALAT</name>
<comment type="caution">
    <text evidence="1">The sequence shown here is derived from an EMBL/GenBank/DDBJ whole genome shotgun (WGS) entry which is preliminary data.</text>
</comment>
<accession>A0A1Q5QBE0</accession>
<dbReference type="GeneID" id="31001352"/>
<dbReference type="OrthoDB" id="5341924at2759"/>
<evidence type="ECO:0000313" key="1">
    <source>
        <dbReference type="EMBL" id="OKL63255.1"/>
    </source>
</evidence>
<sequence>MRICLRSGRPLQLGSRFHINRCHGLTTSILGSDFVSGPPTRLPTRKIATATEAQTLSRNPVPFRDVSIKGEYVYSKRLSAFRPRNAQNAAAWMRQLEPFLPPDLRDATTLNDVPTPASLHVNTPHGNLGSEGESIADIIRHARVLGNLDLLAYLGFTLQRWPAVHALITKMLDAADNLQENLQYIQGLPSNLKWQHHELKLITSDSYARSLEGSRPGVAIVSGFEKLSGPSSVEHFTDEPRSNMTSLGIMGEIWQTLGFIVVAAADKSTQESELAMSYVYQTLARLHHSGKVSDAIYKFSKRPDDDVLFRPPGLYLLSTHIMNVLSDAAWLVHQANVTAKAKAAGEDSPYRSFKMGVRQLGHEIWLEFILWSCIEQGHIKEGVWILRHVQGMNYGAAWKMISWNPLLNQPDLVSDTNIDIDDFWPHPDIQRTPEEAQNKSGSFHGLGKLTISTEVVTALATHAANYMKTDVRSDSSDAEDMVESLAFLNRIKQSHSNGQAPSLNTTSRQIVQVLEVQRLRPDMHPGSLERVIDALPPPMPPWDDSVPVDHKRLSALSKYEIYSSSSMLAGILQQNLRLYSSDREIESAMRVFTRLLKIIDTSKMDRIREFWGKDKDTEGLHAPSLEPNSLPEASVRIDQSSIPTLSNGTLADLLDLVTTAKAFDFGEWLLFSSDADGPTIPFESYGDQSLAPSILRFAAATRNRELGDVVIQQLRYPISRNTFNALANFRIMFEQWDEAERILDLLRQYRQKTWGESTLATLASAILRLEQKVWENPMAKDAEESLLRAEDLLRRILSGEYNPKQHSDKKINHHYDRAIYRWHSVLSSTPGRLAQTCGEVKLNYTNSSRRDALPYIPSVAFHVLLNALVETRGSQIGMDMWKMWCVDIERSHAPRLTEDGIYRLHKSADPKTEEPLDLDLEFDWAWFWEKQRKAVIPNLNTLRIITRAAVKEFKEITHSPKTMTAIPTTDQFKSDVYKVLDFCVERYRRFKRDKDEIDRETSGHLRRLRKGEANKRKNLRKKLVRWVYADVGQADSIHNLIKEVEKNDAAEEVENEYQG</sequence>
<dbReference type="STRING" id="1441469.A0A1Q5QBE0"/>
<dbReference type="AlphaFoldDB" id="A0A1Q5QBE0"/>
<dbReference type="Proteomes" id="UP000214365">
    <property type="component" value="Unassembled WGS sequence"/>
</dbReference>
<proteinExistence type="predicted"/>
<keyword evidence="2" id="KW-1185">Reference proteome</keyword>
<organism evidence="1 2">
    <name type="scientific">Talaromyces atroroseus</name>
    <dbReference type="NCBI Taxonomy" id="1441469"/>
    <lineage>
        <taxon>Eukaryota</taxon>
        <taxon>Fungi</taxon>
        <taxon>Dikarya</taxon>
        <taxon>Ascomycota</taxon>
        <taxon>Pezizomycotina</taxon>
        <taxon>Eurotiomycetes</taxon>
        <taxon>Eurotiomycetidae</taxon>
        <taxon>Eurotiales</taxon>
        <taxon>Trichocomaceae</taxon>
        <taxon>Talaromyces</taxon>
        <taxon>Talaromyces sect. Trachyspermi</taxon>
    </lineage>
</organism>